<dbReference type="AlphaFoldDB" id="X1J4P9"/>
<gene>
    <name evidence="1" type="ORF">S03H2_42726</name>
</gene>
<comment type="caution">
    <text evidence="1">The sequence shown here is derived from an EMBL/GenBank/DDBJ whole genome shotgun (WGS) entry which is preliminary data.</text>
</comment>
<evidence type="ECO:0000313" key="1">
    <source>
        <dbReference type="EMBL" id="GAH64758.1"/>
    </source>
</evidence>
<dbReference type="EMBL" id="BARU01026613">
    <property type="protein sequence ID" value="GAH64758.1"/>
    <property type="molecule type" value="Genomic_DNA"/>
</dbReference>
<feature type="non-terminal residue" evidence="1">
    <location>
        <position position="1"/>
    </location>
</feature>
<name>X1J4P9_9ZZZZ</name>
<accession>X1J4P9</accession>
<organism evidence="1">
    <name type="scientific">marine sediment metagenome</name>
    <dbReference type="NCBI Taxonomy" id="412755"/>
    <lineage>
        <taxon>unclassified sequences</taxon>
        <taxon>metagenomes</taxon>
        <taxon>ecological metagenomes</taxon>
    </lineage>
</organism>
<proteinExistence type="predicted"/>
<reference evidence="1" key="1">
    <citation type="journal article" date="2014" name="Front. Microbiol.">
        <title>High frequency of phylogenetically diverse reductive dehalogenase-homologous genes in deep subseafloor sedimentary metagenomes.</title>
        <authorList>
            <person name="Kawai M."/>
            <person name="Futagami T."/>
            <person name="Toyoda A."/>
            <person name="Takaki Y."/>
            <person name="Nishi S."/>
            <person name="Hori S."/>
            <person name="Arai W."/>
            <person name="Tsubouchi T."/>
            <person name="Morono Y."/>
            <person name="Uchiyama I."/>
            <person name="Ito T."/>
            <person name="Fujiyama A."/>
            <person name="Inagaki F."/>
            <person name="Takami H."/>
        </authorList>
    </citation>
    <scope>NUCLEOTIDE SEQUENCE</scope>
    <source>
        <strain evidence="1">Expedition CK06-06</strain>
    </source>
</reference>
<protein>
    <submittedName>
        <fullName evidence="1">Uncharacterized protein</fullName>
    </submittedName>
</protein>
<sequence length="83" mass="9682">HVSTGSFREINFCHALGILFMRSFTSRDRKVRLCIRVDMTFAPAILYNLLAEKRYHKEEDRWELINRVSGYSNPESEGSSKSL</sequence>